<evidence type="ECO:0000313" key="8">
    <source>
        <dbReference type="EMBL" id="CAK9150827.1"/>
    </source>
</evidence>
<protein>
    <recommendedName>
        <fullName evidence="7">TF-B3 domain-containing protein</fullName>
    </recommendedName>
</protein>
<dbReference type="SUPFAM" id="SSF101936">
    <property type="entry name" value="DNA-binding pseudobarrel domain"/>
    <property type="match status" value="2"/>
</dbReference>
<dbReference type="Gene3D" id="2.40.330.10">
    <property type="entry name" value="DNA-binding pseudobarrel domain"/>
    <property type="match status" value="2"/>
</dbReference>
<evidence type="ECO:0000256" key="1">
    <source>
        <dbReference type="ARBA" id="ARBA00004123"/>
    </source>
</evidence>
<dbReference type="AlphaFoldDB" id="A0ABC8S1T9"/>
<gene>
    <name evidence="8" type="ORF">ILEXP_LOCUS18978</name>
</gene>
<feature type="region of interest" description="Disordered" evidence="6">
    <location>
        <begin position="125"/>
        <end position="153"/>
    </location>
</feature>
<dbReference type="InterPro" id="IPR003340">
    <property type="entry name" value="B3_DNA-bd"/>
</dbReference>
<dbReference type="Proteomes" id="UP001642360">
    <property type="component" value="Unassembled WGS sequence"/>
</dbReference>
<comment type="subcellular location">
    <subcellularLocation>
        <location evidence="1">Nucleus</location>
    </subcellularLocation>
</comment>
<feature type="domain" description="TF-B3" evidence="7">
    <location>
        <begin position="19"/>
        <end position="112"/>
    </location>
</feature>
<organism evidence="8 9">
    <name type="scientific">Ilex paraguariensis</name>
    <name type="common">yerba mate</name>
    <dbReference type="NCBI Taxonomy" id="185542"/>
    <lineage>
        <taxon>Eukaryota</taxon>
        <taxon>Viridiplantae</taxon>
        <taxon>Streptophyta</taxon>
        <taxon>Embryophyta</taxon>
        <taxon>Tracheophyta</taxon>
        <taxon>Spermatophyta</taxon>
        <taxon>Magnoliopsida</taxon>
        <taxon>eudicotyledons</taxon>
        <taxon>Gunneridae</taxon>
        <taxon>Pentapetalae</taxon>
        <taxon>asterids</taxon>
        <taxon>campanulids</taxon>
        <taxon>Aquifoliales</taxon>
        <taxon>Aquifoliaceae</taxon>
        <taxon>Ilex</taxon>
    </lineage>
</organism>
<reference evidence="8 9" key="1">
    <citation type="submission" date="2024-02" db="EMBL/GenBank/DDBJ databases">
        <authorList>
            <person name="Vignale AGUSTIN F."/>
            <person name="Sosa J E."/>
            <person name="Modenutti C."/>
        </authorList>
    </citation>
    <scope>NUCLEOTIDE SEQUENCE [LARGE SCALE GENOMIC DNA]</scope>
</reference>
<evidence type="ECO:0000256" key="5">
    <source>
        <dbReference type="ARBA" id="ARBA00023242"/>
    </source>
</evidence>
<evidence type="ECO:0000256" key="3">
    <source>
        <dbReference type="ARBA" id="ARBA00023125"/>
    </source>
</evidence>
<dbReference type="PANTHER" id="PTHR31391">
    <property type="entry name" value="B3 DOMAIN-CONTAINING PROTEIN OS11G0197600-RELATED"/>
    <property type="match status" value="1"/>
</dbReference>
<dbReference type="EMBL" id="CAUOFW020002059">
    <property type="protein sequence ID" value="CAK9150827.1"/>
    <property type="molecule type" value="Genomic_DNA"/>
</dbReference>
<keyword evidence="9" id="KW-1185">Reference proteome</keyword>
<evidence type="ECO:0000256" key="6">
    <source>
        <dbReference type="SAM" id="MobiDB-lite"/>
    </source>
</evidence>
<dbReference type="GO" id="GO:0003677">
    <property type="term" value="F:DNA binding"/>
    <property type="evidence" value="ECO:0007669"/>
    <property type="project" value="UniProtKB-KW"/>
</dbReference>
<evidence type="ECO:0000256" key="2">
    <source>
        <dbReference type="ARBA" id="ARBA00023015"/>
    </source>
</evidence>
<feature type="domain" description="TF-B3" evidence="7">
    <location>
        <begin position="183"/>
        <end position="278"/>
    </location>
</feature>
<name>A0ABC8S1T9_9AQUA</name>
<dbReference type="InterPro" id="IPR015300">
    <property type="entry name" value="DNA-bd_pseudobarrel_sf"/>
</dbReference>
<sequence>MVDEMVTNDSTMTMFGDDKPCFFKIIFDGHAEALRIPPCFMKHLSKEELDIAVLKGPSGSHWRIKLRKKVDGLFLQDGWPEFLRDHSLGNHELILLTYEGNMHFSIQIFDGSGLERIDESITCKHQETTASSSNQQKRGRPSKNAAGPLNLHPQKPCNFSSANEGRDAIWERVASFTSSLPYFKCCLKESNVQKRFFLRIPKFFSQMHLPADHLKTKFVLRNEQGIVWMVNVIPVGGSYSVSGGWRAFVVDNKLKQDDTCIFELVDKHDMRVHIFRAVDEFECTGAGTIV</sequence>
<evidence type="ECO:0000256" key="4">
    <source>
        <dbReference type="ARBA" id="ARBA00023163"/>
    </source>
</evidence>
<accession>A0ABC8S1T9</accession>
<dbReference type="PROSITE" id="PS50863">
    <property type="entry name" value="B3"/>
    <property type="match status" value="2"/>
</dbReference>
<evidence type="ECO:0000259" key="7">
    <source>
        <dbReference type="PROSITE" id="PS50863"/>
    </source>
</evidence>
<dbReference type="Pfam" id="PF02362">
    <property type="entry name" value="B3"/>
    <property type="match status" value="2"/>
</dbReference>
<dbReference type="SMART" id="SM01019">
    <property type="entry name" value="B3"/>
    <property type="match status" value="2"/>
</dbReference>
<dbReference type="CDD" id="cd10017">
    <property type="entry name" value="B3_DNA"/>
    <property type="match status" value="2"/>
</dbReference>
<dbReference type="GO" id="GO:0005634">
    <property type="term" value="C:nucleus"/>
    <property type="evidence" value="ECO:0007669"/>
    <property type="project" value="UniProtKB-SubCell"/>
</dbReference>
<proteinExistence type="predicted"/>
<keyword evidence="2" id="KW-0805">Transcription regulation</keyword>
<keyword evidence="3" id="KW-0238">DNA-binding</keyword>
<comment type="caution">
    <text evidence="8">The sequence shown here is derived from an EMBL/GenBank/DDBJ whole genome shotgun (WGS) entry which is preliminary data.</text>
</comment>
<evidence type="ECO:0000313" key="9">
    <source>
        <dbReference type="Proteomes" id="UP001642360"/>
    </source>
</evidence>
<dbReference type="PANTHER" id="PTHR31391:SF106">
    <property type="entry name" value="B3 DOMAIN-CONTAINING PROTEIN OS01G0723500"/>
    <property type="match status" value="1"/>
</dbReference>
<keyword evidence="4" id="KW-0804">Transcription</keyword>
<dbReference type="InterPro" id="IPR044837">
    <property type="entry name" value="REM16-like"/>
</dbReference>
<keyword evidence="5" id="KW-0539">Nucleus</keyword>